<evidence type="ECO:0000313" key="15">
    <source>
        <dbReference type="EMBL" id="GMF09332.1"/>
    </source>
</evidence>
<evidence type="ECO:0000256" key="10">
    <source>
        <dbReference type="ARBA" id="ARBA00043668"/>
    </source>
</evidence>
<reference evidence="15" key="1">
    <citation type="submission" date="2023-04" db="EMBL/GenBank/DDBJ databases">
        <title>Phytophthora lilii NBRC 32176.</title>
        <authorList>
            <person name="Ichikawa N."/>
            <person name="Sato H."/>
            <person name="Tonouchi N."/>
        </authorList>
    </citation>
    <scope>NUCLEOTIDE SEQUENCE</scope>
    <source>
        <strain evidence="15">NBRC 32176</strain>
    </source>
</reference>
<keyword evidence="16" id="KW-1185">Reference proteome</keyword>
<comment type="similarity">
    <text evidence="2">Belongs to the histidine acid phosphatase family. MINPP1 subfamily.</text>
</comment>
<evidence type="ECO:0000256" key="1">
    <source>
        <dbReference type="ARBA" id="ARBA00004370"/>
    </source>
</evidence>
<evidence type="ECO:0000256" key="9">
    <source>
        <dbReference type="ARBA" id="ARBA00031642"/>
    </source>
</evidence>
<evidence type="ECO:0000256" key="14">
    <source>
        <dbReference type="SAM" id="SignalP"/>
    </source>
</evidence>
<dbReference type="GO" id="GO:0052745">
    <property type="term" value="F:inositol phosphate phosphatase activity"/>
    <property type="evidence" value="ECO:0007669"/>
    <property type="project" value="TreeGrafter"/>
</dbReference>
<accession>A0A9W6T829</accession>
<organism evidence="15 16">
    <name type="scientific">Phytophthora lilii</name>
    <dbReference type="NCBI Taxonomy" id="2077276"/>
    <lineage>
        <taxon>Eukaryota</taxon>
        <taxon>Sar</taxon>
        <taxon>Stramenopiles</taxon>
        <taxon>Oomycota</taxon>
        <taxon>Peronosporomycetes</taxon>
        <taxon>Peronosporales</taxon>
        <taxon>Peronosporaceae</taxon>
        <taxon>Phytophthora</taxon>
    </lineage>
</organism>
<comment type="catalytic activity">
    <reaction evidence="11">
        <text>1D-myo-inositol 1,2,4,5,6-pentakisphosphate + H2O = 1D-myo-inositol 1,2,5,6-tetrakisphosphate + phosphate</text>
        <dbReference type="Rhea" id="RHEA:77115"/>
        <dbReference type="ChEBI" id="CHEBI:15377"/>
        <dbReference type="ChEBI" id="CHEBI:43474"/>
        <dbReference type="ChEBI" id="CHEBI:57798"/>
        <dbReference type="ChEBI" id="CHEBI:195535"/>
        <dbReference type="EC" id="3.1.3.62"/>
    </reaction>
    <physiologicalReaction direction="left-to-right" evidence="11">
        <dbReference type="Rhea" id="RHEA:77116"/>
    </physiologicalReaction>
</comment>
<evidence type="ECO:0000256" key="2">
    <source>
        <dbReference type="ARBA" id="ARBA00008422"/>
    </source>
</evidence>
<evidence type="ECO:0000256" key="8">
    <source>
        <dbReference type="ARBA" id="ARBA00023136"/>
    </source>
</evidence>
<dbReference type="InterPro" id="IPR029033">
    <property type="entry name" value="His_PPase_superfam"/>
</dbReference>
<keyword evidence="6 14" id="KW-0732">Signal</keyword>
<evidence type="ECO:0000256" key="3">
    <source>
        <dbReference type="ARBA" id="ARBA00012976"/>
    </source>
</evidence>
<feature type="signal peptide" evidence="14">
    <location>
        <begin position="1"/>
        <end position="21"/>
    </location>
</feature>
<dbReference type="GO" id="GO:0016020">
    <property type="term" value="C:membrane"/>
    <property type="evidence" value="ECO:0007669"/>
    <property type="project" value="UniProtKB-SubCell"/>
</dbReference>
<evidence type="ECO:0000256" key="12">
    <source>
        <dbReference type="ARBA" id="ARBA00043691"/>
    </source>
</evidence>
<evidence type="ECO:0000256" key="7">
    <source>
        <dbReference type="ARBA" id="ARBA00022801"/>
    </source>
</evidence>
<proteinExistence type="inferred from homology"/>
<comment type="catalytic activity">
    <reaction evidence="10">
        <text>1D-myo-inositol 1,2,5,6-tetrakisphosphate + H2O = 1D-myo-inositol 1,2,6-trisphosphate + phosphate</text>
        <dbReference type="Rhea" id="RHEA:77119"/>
        <dbReference type="ChEBI" id="CHEBI:15377"/>
        <dbReference type="ChEBI" id="CHEBI:43474"/>
        <dbReference type="ChEBI" id="CHEBI:195535"/>
        <dbReference type="ChEBI" id="CHEBI:195537"/>
        <dbReference type="EC" id="3.1.3.62"/>
    </reaction>
    <physiologicalReaction direction="left-to-right" evidence="10">
        <dbReference type="Rhea" id="RHEA:77120"/>
    </physiologicalReaction>
</comment>
<name>A0A9W6T829_9STRA</name>
<dbReference type="OrthoDB" id="6509975at2759"/>
<dbReference type="EC" id="3.1.3.80" evidence="3"/>
<evidence type="ECO:0000256" key="4">
    <source>
        <dbReference type="ARBA" id="ARBA00013040"/>
    </source>
</evidence>
<protein>
    <recommendedName>
        <fullName evidence="5">Multiple inositol polyphosphate phosphatase 1</fullName>
        <ecNumber evidence="4">3.1.3.62</ecNumber>
        <ecNumber evidence="3">3.1.3.80</ecNumber>
    </recommendedName>
    <alternativeName>
        <fullName evidence="9">2,3-bisphosphoglycerate 3-phosphatase</fullName>
    </alternativeName>
</protein>
<dbReference type="GO" id="GO:0034417">
    <property type="term" value="F:bisphosphoglycerate 3-phosphatase activity"/>
    <property type="evidence" value="ECO:0007669"/>
    <property type="project" value="UniProtKB-EC"/>
</dbReference>
<gene>
    <name evidence="15" type="ORF">Plil01_000024300</name>
</gene>
<dbReference type="SUPFAM" id="SSF53254">
    <property type="entry name" value="Phosphoglycerate mutase-like"/>
    <property type="match status" value="1"/>
</dbReference>
<dbReference type="InterPro" id="IPR033379">
    <property type="entry name" value="Acid_Pase_AS"/>
</dbReference>
<dbReference type="Proteomes" id="UP001165083">
    <property type="component" value="Unassembled WGS sequence"/>
</dbReference>
<dbReference type="GO" id="GO:0003993">
    <property type="term" value="F:acid phosphatase activity"/>
    <property type="evidence" value="ECO:0007669"/>
    <property type="project" value="TreeGrafter"/>
</dbReference>
<keyword evidence="7" id="KW-0378">Hydrolase</keyword>
<dbReference type="AlphaFoldDB" id="A0A9W6T829"/>
<dbReference type="PROSITE" id="PS00616">
    <property type="entry name" value="HIS_ACID_PHOSPHAT_1"/>
    <property type="match status" value="1"/>
</dbReference>
<evidence type="ECO:0000256" key="11">
    <source>
        <dbReference type="ARBA" id="ARBA00043671"/>
    </source>
</evidence>
<evidence type="ECO:0000256" key="6">
    <source>
        <dbReference type="ARBA" id="ARBA00022729"/>
    </source>
</evidence>
<dbReference type="EC" id="3.1.3.62" evidence="4"/>
<dbReference type="EMBL" id="BSXW01000009">
    <property type="protein sequence ID" value="GMF09332.1"/>
    <property type="molecule type" value="Genomic_DNA"/>
</dbReference>
<evidence type="ECO:0000313" key="16">
    <source>
        <dbReference type="Proteomes" id="UP001165083"/>
    </source>
</evidence>
<sequence length="159" mass="17374">MLDKFVVVLALFVAWPGFASGSINLQSFATKTKYWDQHGSSFALALQANATKTVQTSDLELVQLQQVSRHGSRYPTKGNMGEITDLLNKLQANYSNVIPDWLKNYSLPYNSTDAGELAPAGREELATYGTHSRASVGSAIPTAYNASLFKLAHKRHPNG</sequence>
<comment type="catalytic activity">
    <reaction evidence="12">
        <text>1D-myo-inositol hexakisphosphate + H2O = 1D-myo-inositol 1,2,4,5,6-pentakisphosphate + phosphate</text>
        <dbReference type="Rhea" id="RHEA:16989"/>
        <dbReference type="ChEBI" id="CHEBI:15377"/>
        <dbReference type="ChEBI" id="CHEBI:43474"/>
        <dbReference type="ChEBI" id="CHEBI:57798"/>
        <dbReference type="ChEBI" id="CHEBI:58130"/>
        <dbReference type="EC" id="3.1.3.62"/>
    </reaction>
    <physiologicalReaction direction="left-to-right" evidence="12">
        <dbReference type="Rhea" id="RHEA:16990"/>
    </physiologicalReaction>
</comment>
<comment type="subcellular location">
    <subcellularLocation>
        <location evidence="1">Membrane</location>
    </subcellularLocation>
</comment>
<evidence type="ECO:0000256" key="13">
    <source>
        <dbReference type="ARBA" id="ARBA00043832"/>
    </source>
</evidence>
<dbReference type="Gene3D" id="3.40.50.1240">
    <property type="entry name" value="Phosphoglycerate mutase-like"/>
    <property type="match status" value="1"/>
</dbReference>
<evidence type="ECO:0000256" key="5">
    <source>
        <dbReference type="ARBA" id="ARBA00018097"/>
    </source>
</evidence>
<comment type="caution">
    <text evidence="15">The sequence shown here is derived from an EMBL/GenBank/DDBJ whole genome shotgun (WGS) entry which is preliminary data.</text>
</comment>
<dbReference type="Pfam" id="PF00328">
    <property type="entry name" value="His_Phos_2"/>
    <property type="match status" value="1"/>
</dbReference>
<dbReference type="InterPro" id="IPR000560">
    <property type="entry name" value="His_Pase_clade-2"/>
</dbReference>
<keyword evidence="8" id="KW-0472">Membrane</keyword>
<dbReference type="PANTHER" id="PTHR20963">
    <property type="entry name" value="MULTIPLE INOSITOL POLYPHOSPHATE PHOSPHATASE-RELATED"/>
    <property type="match status" value="1"/>
</dbReference>
<dbReference type="PANTHER" id="PTHR20963:SF8">
    <property type="entry name" value="MULTIPLE INOSITOL POLYPHOSPHATE PHOSPHATASE 1"/>
    <property type="match status" value="1"/>
</dbReference>
<feature type="chain" id="PRO_5040918098" description="Multiple inositol polyphosphate phosphatase 1" evidence="14">
    <location>
        <begin position="22"/>
        <end position="159"/>
    </location>
</feature>
<comment type="catalytic activity">
    <reaction evidence="13">
        <text>(2R)-2,3-bisphosphoglycerate + H2O = (2R)-2-phosphoglycerate + phosphate</text>
        <dbReference type="Rhea" id="RHEA:27381"/>
        <dbReference type="ChEBI" id="CHEBI:15377"/>
        <dbReference type="ChEBI" id="CHEBI:43474"/>
        <dbReference type="ChEBI" id="CHEBI:58248"/>
        <dbReference type="ChEBI" id="CHEBI:58289"/>
        <dbReference type="EC" id="3.1.3.80"/>
    </reaction>
    <physiologicalReaction direction="left-to-right" evidence="13">
        <dbReference type="Rhea" id="RHEA:27382"/>
    </physiologicalReaction>
</comment>